<keyword evidence="2" id="KW-1185">Reference proteome</keyword>
<dbReference type="RefSeq" id="WP_349220880.1">
    <property type="nucleotide sequence ID" value="NZ_JBBMFD010000033.1"/>
</dbReference>
<sequence>MLEAVRTFLADHGYPDVYLDYLPDPTVQRDVIYLKKWEHMLAEINDGTGVQFIQVQVRRGTYKEANQVCRELFLLLDSGTEESLLALTDDVFCIARPRRGPLLLERGAMPHVTFYFELALWGEN</sequence>
<proteinExistence type="predicted"/>
<reference evidence="1 2" key="1">
    <citation type="submission" date="2024-03" db="EMBL/GenBank/DDBJ databases">
        <title>Human intestinal bacterial collection.</title>
        <authorList>
            <person name="Pauvert C."/>
            <person name="Hitch T.C.A."/>
            <person name="Clavel T."/>
        </authorList>
    </citation>
    <scope>NUCLEOTIDE SEQUENCE [LARGE SCALE GENOMIC DNA]</scope>
    <source>
        <strain evidence="1 2">CLA-JM-H44</strain>
    </source>
</reference>
<name>A0ABV1E6I7_9FIRM</name>
<accession>A0ABV1E6I7</accession>
<evidence type="ECO:0000313" key="1">
    <source>
        <dbReference type="EMBL" id="MEQ2441658.1"/>
    </source>
</evidence>
<comment type="caution">
    <text evidence="1">The sequence shown here is derived from an EMBL/GenBank/DDBJ whole genome shotgun (WGS) entry which is preliminary data.</text>
</comment>
<evidence type="ECO:0000313" key="2">
    <source>
        <dbReference type="Proteomes" id="UP001489509"/>
    </source>
</evidence>
<organism evidence="1 2">
    <name type="scientific">Solibaculum intestinale</name>
    <dbReference type="NCBI Taxonomy" id="3133165"/>
    <lineage>
        <taxon>Bacteria</taxon>
        <taxon>Bacillati</taxon>
        <taxon>Bacillota</taxon>
        <taxon>Clostridia</taxon>
        <taxon>Eubacteriales</taxon>
        <taxon>Oscillospiraceae</taxon>
        <taxon>Solibaculum</taxon>
    </lineage>
</organism>
<protein>
    <submittedName>
        <fullName evidence="1">Minor capsid protein</fullName>
    </submittedName>
</protein>
<dbReference type="EMBL" id="JBBMFD010000033">
    <property type="protein sequence ID" value="MEQ2441658.1"/>
    <property type="molecule type" value="Genomic_DNA"/>
</dbReference>
<gene>
    <name evidence="1" type="ORF">WMO26_12545</name>
</gene>
<dbReference type="Proteomes" id="UP001489509">
    <property type="component" value="Unassembled WGS sequence"/>
</dbReference>